<keyword evidence="2" id="KW-0472">Membrane</keyword>
<reference evidence="3" key="1">
    <citation type="submission" date="2020-08" db="EMBL/GenBank/DDBJ databases">
        <title>Multicomponent nature underlies the extraordinary mechanical properties of spider dragline silk.</title>
        <authorList>
            <person name="Kono N."/>
            <person name="Nakamura H."/>
            <person name="Mori M."/>
            <person name="Yoshida Y."/>
            <person name="Ohtoshi R."/>
            <person name="Malay A.D."/>
            <person name="Moran D.A.P."/>
            <person name="Tomita M."/>
            <person name="Numata K."/>
            <person name="Arakawa K."/>
        </authorList>
    </citation>
    <scope>NUCLEOTIDE SEQUENCE</scope>
</reference>
<protein>
    <submittedName>
        <fullName evidence="3">Uncharacterized protein</fullName>
    </submittedName>
</protein>
<keyword evidence="2" id="KW-0812">Transmembrane</keyword>
<evidence type="ECO:0000313" key="4">
    <source>
        <dbReference type="Proteomes" id="UP000887013"/>
    </source>
</evidence>
<dbReference type="Proteomes" id="UP000887013">
    <property type="component" value="Unassembled WGS sequence"/>
</dbReference>
<keyword evidence="2" id="KW-1133">Transmembrane helix</keyword>
<name>A0A8X6Q068_NEPPI</name>
<evidence type="ECO:0000256" key="1">
    <source>
        <dbReference type="SAM" id="MobiDB-lite"/>
    </source>
</evidence>
<organism evidence="3 4">
    <name type="scientific">Nephila pilipes</name>
    <name type="common">Giant wood spider</name>
    <name type="synonym">Nephila maculata</name>
    <dbReference type="NCBI Taxonomy" id="299642"/>
    <lineage>
        <taxon>Eukaryota</taxon>
        <taxon>Metazoa</taxon>
        <taxon>Ecdysozoa</taxon>
        <taxon>Arthropoda</taxon>
        <taxon>Chelicerata</taxon>
        <taxon>Arachnida</taxon>
        <taxon>Araneae</taxon>
        <taxon>Araneomorphae</taxon>
        <taxon>Entelegynae</taxon>
        <taxon>Araneoidea</taxon>
        <taxon>Nephilidae</taxon>
        <taxon>Nephila</taxon>
    </lineage>
</organism>
<evidence type="ECO:0000313" key="3">
    <source>
        <dbReference type="EMBL" id="GFT99109.1"/>
    </source>
</evidence>
<keyword evidence="4" id="KW-1185">Reference proteome</keyword>
<dbReference type="AlphaFoldDB" id="A0A8X6Q068"/>
<sequence length="136" mass="15002">MRVASSSDTQSANSERSKTPVRQPDPIQSSDRCGKERNPGTRKHALLPMNGIQILPCLLCILLPVLATTTEPQCTLMELHRCLQSLQTQSNDLAFAATRYELLALCSGAAATPHREGDLHRRLTLMNNKEVVSNHN</sequence>
<evidence type="ECO:0000256" key="2">
    <source>
        <dbReference type="SAM" id="Phobius"/>
    </source>
</evidence>
<feature type="compositionally biased region" description="Polar residues" evidence="1">
    <location>
        <begin position="1"/>
        <end position="14"/>
    </location>
</feature>
<feature type="transmembrane region" description="Helical" evidence="2">
    <location>
        <begin position="45"/>
        <end position="67"/>
    </location>
</feature>
<proteinExistence type="predicted"/>
<accession>A0A8X6Q068</accession>
<dbReference type="EMBL" id="BMAW01122489">
    <property type="protein sequence ID" value="GFT99109.1"/>
    <property type="molecule type" value="Genomic_DNA"/>
</dbReference>
<feature type="region of interest" description="Disordered" evidence="1">
    <location>
        <begin position="1"/>
        <end position="44"/>
    </location>
</feature>
<gene>
    <name evidence="3" type="ORF">NPIL_237051</name>
</gene>
<comment type="caution">
    <text evidence="3">The sequence shown here is derived from an EMBL/GenBank/DDBJ whole genome shotgun (WGS) entry which is preliminary data.</text>
</comment>